<evidence type="ECO:0000256" key="1">
    <source>
        <dbReference type="ARBA" id="ARBA00023172"/>
    </source>
</evidence>
<dbReference type="InterPro" id="IPR011010">
    <property type="entry name" value="DNA_brk_join_enz"/>
</dbReference>
<organism evidence="3">
    <name type="scientific">marine sediment metagenome</name>
    <dbReference type="NCBI Taxonomy" id="412755"/>
    <lineage>
        <taxon>unclassified sequences</taxon>
        <taxon>metagenomes</taxon>
        <taxon>ecological metagenomes</taxon>
    </lineage>
</organism>
<evidence type="ECO:0000313" key="3">
    <source>
        <dbReference type="EMBL" id="GAI40641.1"/>
    </source>
</evidence>
<reference evidence="3" key="1">
    <citation type="journal article" date="2014" name="Front. Microbiol.">
        <title>High frequency of phylogenetically diverse reductive dehalogenase-homologous genes in deep subseafloor sedimentary metagenomes.</title>
        <authorList>
            <person name="Kawai M."/>
            <person name="Futagami T."/>
            <person name="Toyoda A."/>
            <person name="Takaki Y."/>
            <person name="Nishi S."/>
            <person name="Hori S."/>
            <person name="Arai W."/>
            <person name="Tsubouchi T."/>
            <person name="Morono Y."/>
            <person name="Uchiyama I."/>
            <person name="Ito T."/>
            <person name="Fujiyama A."/>
            <person name="Inagaki F."/>
            <person name="Takami H."/>
        </authorList>
    </citation>
    <scope>NUCLEOTIDE SEQUENCE</scope>
    <source>
        <strain evidence="3">Expedition CK06-06</strain>
    </source>
</reference>
<dbReference type="AlphaFoldDB" id="X1PDT4"/>
<gene>
    <name evidence="3" type="ORF">S06H3_50122</name>
</gene>
<dbReference type="Pfam" id="PF00589">
    <property type="entry name" value="Phage_integrase"/>
    <property type="match status" value="1"/>
</dbReference>
<dbReference type="InterPro" id="IPR013762">
    <property type="entry name" value="Integrase-like_cat_sf"/>
</dbReference>
<proteinExistence type="predicted"/>
<feature type="domain" description="Tyr recombinase" evidence="2">
    <location>
        <begin position="48"/>
        <end position="133"/>
    </location>
</feature>
<protein>
    <recommendedName>
        <fullName evidence="2">Tyr recombinase domain-containing protein</fullName>
    </recommendedName>
</protein>
<dbReference type="GO" id="GO:0006310">
    <property type="term" value="P:DNA recombination"/>
    <property type="evidence" value="ECO:0007669"/>
    <property type="project" value="UniProtKB-KW"/>
</dbReference>
<comment type="caution">
    <text evidence="3">The sequence shown here is derived from an EMBL/GenBank/DDBJ whole genome shotgun (WGS) entry which is preliminary data.</text>
</comment>
<keyword evidence="1" id="KW-0233">DNA recombination</keyword>
<accession>X1PDT4</accession>
<dbReference type="InterPro" id="IPR002104">
    <property type="entry name" value="Integrase_catalytic"/>
</dbReference>
<dbReference type="SUPFAM" id="SSF56349">
    <property type="entry name" value="DNA breaking-rejoining enzymes"/>
    <property type="match status" value="1"/>
</dbReference>
<sequence length="133" mass="15626">MRLEQGVSYRTVNIDLTTLHFMYTKAIEWNYAVRNPVDQIRKLKVDPRPMEILTIEDEKRLLDECAEYTKPIVQMALYTGMRKGEVLDLKWSEVKWEIKKIRVRGTKVRKIRFVPINGTLLQFLTSLGPKTGD</sequence>
<dbReference type="GO" id="GO:0003677">
    <property type="term" value="F:DNA binding"/>
    <property type="evidence" value="ECO:0007669"/>
    <property type="project" value="InterPro"/>
</dbReference>
<dbReference type="Gene3D" id="1.10.443.10">
    <property type="entry name" value="Intergrase catalytic core"/>
    <property type="match status" value="1"/>
</dbReference>
<dbReference type="PROSITE" id="PS51898">
    <property type="entry name" value="TYR_RECOMBINASE"/>
    <property type="match status" value="1"/>
</dbReference>
<dbReference type="EMBL" id="BARV01031701">
    <property type="protein sequence ID" value="GAI40641.1"/>
    <property type="molecule type" value="Genomic_DNA"/>
</dbReference>
<evidence type="ECO:0000259" key="2">
    <source>
        <dbReference type="PROSITE" id="PS51898"/>
    </source>
</evidence>
<name>X1PDT4_9ZZZZ</name>
<feature type="non-terminal residue" evidence="3">
    <location>
        <position position="133"/>
    </location>
</feature>
<dbReference type="GO" id="GO:0015074">
    <property type="term" value="P:DNA integration"/>
    <property type="evidence" value="ECO:0007669"/>
    <property type="project" value="InterPro"/>
</dbReference>